<proteinExistence type="predicted"/>
<dbReference type="Proteomes" id="UP001054945">
    <property type="component" value="Unassembled WGS sequence"/>
</dbReference>
<name>A0AAV4TH33_CAEEX</name>
<gene>
    <name evidence="1" type="ORF">CEXT_264201</name>
</gene>
<evidence type="ECO:0000313" key="2">
    <source>
        <dbReference type="Proteomes" id="UP001054945"/>
    </source>
</evidence>
<organism evidence="1 2">
    <name type="scientific">Caerostris extrusa</name>
    <name type="common">Bark spider</name>
    <name type="synonym">Caerostris bankana</name>
    <dbReference type="NCBI Taxonomy" id="172846"/>
    <lineage>
        <taxon>Eukaryota</taxon>
        <taxon>Metazoa</taxon>
        <taxon>Ecdysozoa</taxon>
        <taxon>Arthropoda</taxon>
        <taxon>Chelicerata</taxon>
        <taxon>Arachnida</taxon>
        <taxon>Araneae</taxon>
        <taxon>Araneomorphae</taxon>
        <taxon>Entelegynae</taxon>
        <taxon>Araneoidea</taxon>
        <taxon>Araneidae</taxon>
        <taxon>Caerostris</taxon>
    </lineage>
</organism>
<evidence type="ECO:0000313" key="1">
    <source>
        <dbReference type="EMBL" id="GIY45430.1"/>
    </source>
</evidence>
<dbReference type="EMBL" id="BPLR01011273">
    <property type="protein sequence ID" value="GIY45430.1"/>
    <property type="molecule type" value="Genomic_DNA"/>
</dbReference>
<keyword evidence="2" id="KW-1185">Reference proteome</keyword>
<comment type="caution">
    <text evidence="1">The sequence shown here is derived from an EMBL/GenBank/DDBJ whole genome shotgun (WGS) entry which is preliminary data.</text>
</comment>
<sequence>MADRKLKTKTSRKLNEFVPPLESLSCHRSLCDHFIQDGQWLMRNSVLVENHPPLFLSDSYGVHDRWPSNNEKRDFGERIWLSVSRRLDSYGVHDRWPSNNEKSTLENAFGFLYPGDCVVEFNLYLLPFAIDGQWLRRNSVLVENHPICFSGTVTVCMIDGPLTMRRGLWRTHLAFCIQETVWMDNGCCGILRLLKIPHLFLSDSYGVHDRWPSNNEKRTLEITLGFQETVW</sequence>
<reference evidence="1 2" key="1">
    <citation type="submission" date="2021-06" db="EMBL/GenBank/DDBJ databases">
        <title>Caerostris extrusa draft genome.</title>
        <authorList>
            <person name="Kono N."/>
            <person name="Arakawa K."/>
        </authorList>
    </citation>
    <scope>NUCLEOTIDE SEQUENCE [LARGE SCALE GENOMIC DNA]</scope>
</reference>
<accession>A0AAV4TH33</accession>
<dbReference type="AlphaFoldDB" id="A0AAV4TH33"/>
<protein>
    <submittedName>
        <fullName evidence="1">Uncharacterized protein</fullName>
    </submittedName>
</protein>